<dbReference type="Pfam" id="PF01510">
    <property type="entry name" value="Amidase_2"/>
    <property type="match status" value="1"/>
</dbReference>
<feature type="region of interest" description="Disordered" evidence="7">
    <location>
        <begin position="225"/>
        <end position="251"/>
    </location>
</feature>
<keyword evidence="4" id="KW-0081">Bacteriolytic enzyme</keyword>
<name>A0A8S5UPZ1_9CAUD</name>
<comment type="catalytic activity">
    <reaction evidence="1">
        <text>Hydrolyzes the link between N-acetylmuramoyl residues and L-amino acid residues in certain cell-wall glycopeptides.</text>
        <dbReference type="EC" id="3.5.1.28"/>
    </reaction>
</comment>
<dbReference type="GO" id="GO:0042742">
    <property type="term" value="P:defense response to bacterium"/>
    <property type="evidence" value="ECO:0007669"/>
    <property type="project" value="UniProtKB-KW"/>
</dbReference>
<dbReference type="GO" id="GO:0071555">
    <property type="term" value="P:cell wall organization"/>
    <property type="evidence" value="ECO:0007669"/>
    <property type="project" value="UniProtKB-KW"/>
</dbReference>
<organism evidence="9">
    <name type="scientific">Siphoviridae sp. ct5FX1</name>
    <dbReference type="NCBI Taxonomy" id="2825335"/>
    <lineage>
        <taxon>Viruses</taxon>
        <taxon>Duplodnaviria</taxon>
        <taxon>Heunggongvirae</taxon>
        <taxon>Uroviricota</taxon>
        <taxon>Caudoviricetes</taxon>
    </lineage>
</organism>
<dbReference type="InterPro" id="IPR002502">
    <property type="entry name" value="Amidase_domain"/>
</dbReference>
<reference evidence="9" key="1">
    <citation type="journal article" date="2021" name="Proc. Natl. Acad. Sci. U.S.A.">
        <title>A Catalog of Tens of Thousands of Viruses from Human Metagenomes Reveals Hidden Associations with Chronic Diseases.</title>
        <authorList>
            <person name="Tisza M.J."/>
            <person name="Buck C.B."/>
        </authorList>
    </citation>
    <scope>NUCLEOTIDE SEQUENCE</scope>
    <source>
        <strain evidence="9">Ct5FX1</strain>
    </source>
</reference>
<keyword evidence="5" id="KW-0378">Hydrolase</keyword>
<dbReference type="Gene3D" id="3.40.80.10">
    <property type="entry name" value="Peptidoglycan recognition protein-like"/>
    <property type="match status" value="1"/>
</dbReference>
<keyword evidence="3" id="KW-0929">Antimicrobial</keyword>
<evidence type="ECO:0000256" key="7">
    <source>
        <dbReference type="SAM" id="MobiDB-lite"/>
    </source>
</evidence>
<dbReference type="EMBL" id="BK016115">
    <property type="protein sequence ID" value="DAF96446.1"/>
    <property type="molecule type" value="Genomic_DNA"/>
</dbReference>
<dbReference type="GO" id="GO:0001897">
    <property type="term" value="P:symbiont-mediated cytolysis of host cell"/>
    <property type="evidence" value="ECO:0007669"/>
    <property type="project" value="UniProtKB-ARBA"/>
</dbReference>
<dbReference type="EC" id="3.5.1.28" evidence="2"/>
<evidence type="ECO:0000256" key="4">
    <source>
        <dbReference type="ARBA" id="ARBA00022638"/>
    </source>
</evidence>
<sequence length="399" mass="43184">MQMRTKKNKLLKRGRAVALAAVLFCTLILGTMAVVPPIRAEAAPINGLPINQKLQTINASSRYGNGIKYIVVHYTGAPGSAANNATYFSTGYRGASAHYFVGYSGEVWQSVSDSLAAWSVGGNKYPGTKGGSVYGKCTNYNSINIEMCVRTSGSRSDTSKDWYFENATINSTVKLVQGLMKKYNVPLSRVVRHYDVVGKYCPNPFVLNDDPVTWSSFKSMVAGDKDLPPDTGSSSTSTKPSKPSTGGSVSSSGINVRYQAYVNGQWLPWVTNYNNVSSDGYAGIPCRAVTGLRAYTVGSQSAVGNLQYRVHLRGGQWLPWVTDASGKAPNDYAGIYGHVIDGIQVKLVNKPGYHAEVRVQLTDRTGWLSWSSQYSTGADAYAGIYGIGIDRVQIRIVKN</sequence>
<evidence type="ECO:0000256" key="2">
    <source>
        <dbReference type="ARBA" id="ARBA00011901"/>
    </source>
</evidence>
<dbReference type="InterPro" id="IPR036505">
    <property type="entry name" value="Amidase/PGRP_sf"/>
</dbReference>
<feature type="domain" description="N-acetylmuramoyl-L-alanine amidase" evidence="8">
    <location>
        <begin position="57"/>
        <end position="212"/>
    </location>
</feature>
<feature type="compositionally biased region" description="Low complexity" evidence="7">
    <location>
        <begin position="231"/>
        <end position="251"/>
    </location>
</feature>
<dbReference type="GO" id="GO:0008745">
    <property type="term" value="F:N-acetylmuramoyl-L-alanine amidase activity"/>
    <property type="evidence" value="ECO:0007669"/>
    <property type="project" value="UniProtKB-EC"/>
</dbReference>
<evidence type="ECO:0000256" key="6">
    <source>
        <dbReference type="ARBA" id="ARBA00023316"/>
    </source>
</evidence>
<evidence type="ECO:0000256" key="1">
    <source>
        <dbReference type="ARBA" id="ARBA00001561"/>
    </source>
</evidence>
<dbReference type="PANTHER" id="PTHR30417:SF1">
    <property type="entry name" value="N-ACETYLMURAMOYL-L-ALANINE AMIDASE AMID"/>
    <property type="match status" value="1"/>
</dbReference>
<dbReference type="CDD" id="cd06583">
    <property type="entry name" value="PGRP"/>
    <property type="match status" value="1"/>
</dbReference>
<accession>A0A8S5UPZ1</accession>
<evidence type="ECO:0000313" key="9">
    <source>
        <dbReference type="EMBL" id="DAF96446.1"/>
    </source>
</evidence>
<dbReference type="InterPro" id="IPR051206">
    <property type="entry name" value="NAMLAA_amidase_2"/>
</dbReference>
<dbReference type="SMART" id="SM00644">
    <property type="entry name" value="Ami_2"/>
    <property type="match status" value="1"/>
</dbReference>
<evidence type="ECO:0000256" key="5">
    <source>
        <dbReference type="ARBA" id="ARBA00022801"/>
    </source>
</evidence>
<dbReference type="GO" id="GO:0009253">
    <property type="term" value="P:peptidoglycan catabolic process"/>
    <property type="evidence" value="ECO:0007669"/>
    <property type="project" value="InterPro"/>
</dbReference>
<dbReference type="SUPFAM" id="SSF55846">
    <property type="entry name" value="N-acetylmuramoyl-L-alanine amidase-like"/>
    <property type="match status" value="1"/>
</dbReference>
<evidence type="ECO:0000259" key="8">
    <source>
        <dbReference type="SMART" id="SM00644"/>
    </source>
</evidence>
<protein>
    <recommendedName>
        <fullName evidence="2">N-acetylmuramoyl-L-alanine amidase</fullName>
        <ecNumber evidence="2">3.5.1.28</ecNumber>
    </recommendedName>
</protein>
<dbReference type="PANTHER" id="PTHR30417">
    <property type="entry name" value="N-ACETYLMURAMOYL-L-ALANINE AMIDASE AMID"/>
    <property type="match status" value="1"/>
</dbReference>
<proteinExistence type="predicted"/>
<keyword evidence="6" id="KW-0961">Cell wall biogenesis/degradation</keyword>
<evidence type="ECO:0000256" key="3">
    <source>
        <dbReference type="ARBA" id="ARBA00022529"/>
    </source>
</evidence>
<dbReference type="GO" id="GO:0009254">
    <property type="term" value="P:peptidoglycan turnover"/>
    <property type="evidence" value="ECO:0007669"/>
    <property type="project" value="TreeGrafter"/>
</dbReference>